<proteinExistence type="predicted"/>
<sequence>MIIRVLDLYIAHREMTERWWKQRHTELDNKAPGELRTLAEYQKLIELLQGLARDWLGTSELKNE</sequence>
<gene>
    <name evidence="1" type="ORF">ALQ44_00662</name>
</gene>
<accession>A0A3M6DJA9</accession>
<protein>
    <submittedName>
        <fullName evidence="1">Uncharacterized protein</fullName>
    </submittedName>
</protein>
<name>A0A3M6DJA9_PSESJ</name>
<comment type="caution">
    <text evidence="1">The sequence shown here is derived from an EMBL/GenBank/DDBJ whole genome shotgun (WGS) entry which is preliminary data.</text>
</comment>
<dbReference type="EMBL" id="RBPQ01000041">
    <property type="protein sequence ID" value="RMO32181.1"/>
    <property type="molecule type" value="Genomic_DNA"/>
</dbReference>
<organism evidence="1 2">
    <name type="scientific">Pseudomonas syringae pv. pisi</name>
    <dbReference type="NCBI Taxonomy" id="59510"/>
    <lineage>
        <taxon>Bacteria</taxon>
        <taxon>Pseudomonadati</taxon>
        <taxon>Pseudomonadota</taxon>
        <taxon>Gammaproteobacteria</taxon>
        <taxon>Pseudomonadales</taxon>
        <taxon>Pseudomonadaceae</taxon>
        <taxon>Pseudomonas</taxon>
        <taxon>Pseudomonas syringae</taxon>
    </lineage>
</organism>
<evidence type="ECO:0000313" key="2">
    <source>
        <dbReference type="Proteomes" id="UP000276886"/>
    </source>
</evidence>
<evidence type="ECO:0000313" key="1">
    <source>
        <dbReference type="EMBL" id="RMO32181.1"/>
    </source>
</evidence>
<dbReference type="AlphaFoldDB" id="A0A3M6DJA9"/>
<dbReference type="Proteomes" id="UP000276886">
    <property type="component" value="Unassembled WGS sequence"/>
</dbReference>
<reference evidence="1 2" key="1">
    <citation type="submission" date="2018-08" db="EMBL/GenBank/DDBJ databases">
        <title>Recombination of ecologically and evolutionarily significant loci maintains genetic cohesion in the Pseudomonas syringae species complex.</title>
        <authorList>
            <person name="Dillon M."/>
            <person name="Thakur S."/>
            <person name="Almeida R.N.D."/>
            <person name="Weir B.S."/>
            <person name="Guttman D.S."/>
        </authorList>
    </citation>
    <scope>NUCLEOTIDE SEQUENCE [LARGE SCALE GENOMIC DNA]</scope>
    <source>
        <strain evidence="1 2">ICMP 2788</strain>
    </source>
</reference>